<dbReference type="SUPFAM" id="SSF51445">
    <property type="entry name" value="(Trans)glycosidases"/>
    <property type="match status" value="1"/>
</dbReference>
<dbReference type="EC" id="3.2.1.23" evidence="7"/>
<gene>
    <name evidence="7" type="primary">lacZ</name>
    <name evidence="7" type="ORF">CSLFYP84_02740</name>
</gene>
<dbReference type="Pfam" id="PF22666">
    <property type="entry name" value="Glyco_hydro_2_N2"/>
    <property type="match status" value="1"/>
</dbReference>
<name>A0A6N3FXA6_CLOSY</name>
<accession>A0A6N3FXA6</accession>
<dbReference type="GO" id="GO:0005975">
    <property type="term" value="P:carbohydrate metabolic process"/>
    <property type="evidence" value="ECO:0007669"/>
    <property type="project" value="InterPro"/>
</dbReference>
<proteinExistence type="inferred from homology"/>
<protein>
    <submittedName>
        <fullName evidence="7">Beta-galactosidase</fullName>
        <ecNumber evidence="7">3.2.1.23</ecNumber>
    </submittedName>
</protein>
<dbReference type="Gene3D" id="2.60.40.10">
    <property type="entry name" value="Immunoglobulins"/>
    <property type="match status" value="1"/>
</dbReference>
<dbReference type="InterPro" id="IPR051913">
    <property type="entry name" value="GH2_Domain-Containing"/>
</dbReference>
<dbReference type="Gene3D" id="2.60.120.260">
    <property type="entry name" value="Galactose-binding domain-like"/>
    <property type="match status" value="1"/>
</dbReference>
<evidence type="ECO:0000259" key="5">
    <source>
        <dbReference type="Pfam" id="PF02836"/>
    </source>
</evidence>
<evidence type="ECO:0000256" key="2">
    <source>
        <dbReference type="ARBA" id="ARBA00022801"/>
    </source>
</evidence>
<dbReference type="Pfam" id="PF02836">
    <property type="entry name" value="Glyco_hydro_2_C"/>
    <property type="match status" value="1"/>
</dbReference>
<feature type="domain" description="Glycoside hydrolase family 2 catalytic" evidence="5">
    <location>
        <begin position="316"/>
        <end position="482"/>
    </location>
</feature>
<sequence length="616" mass="70928">MVQLISRWGKEIDPGNILQEYPRPNLVRDSYFNLNGEWECRINESETADFYDETIIVPFSPESMLSGVGKIVMPHQRLHYRKKFTLPEGFKKSRVLLHFGAVDQECSVFVNGIRVGGHKGGYLPFHFDITDSLRQGENELTLSVTDRTEQSPHARGKQKLQKKGKYASLFYTPQSGIWKTVWMESVEKAYIEDVRITPLYDDSSVRFEITVLNACKTSGAETSGGKASGGETSGTVSLAVLDRGGEIGQAEITVRQEKEIKKVISQEIKLDGFKPWTPDTPHLYDVIIRYGEDEVRSYFGMRKLSTGRDGKGILRFFLNNKPYFFNGILDQGYWPESLMTAPSDEALVYDIIKLKEMGYNTIRKHVKIEAERFYYHCDRLGMMVWQDMPNGGGEYNMVFVTHLPNASDRFARGVSDRHYGIFKRKDGEGRRQYYTDLKNMVSTLYNYPSIAVWVPFNEGWGQFDAAKATKEVREIDSGRLINEACGWFDQGGGDMYSIHNYRHKLKVKPQQDRVVALTEYGGYAYPVEEHLSCKKEFGYQHYHSTEELTQNYKRLWEEEIYPNLQYGLCSAIYTQTSDIEEEINGVLTYDREIVKLDEDQVKEMNDKLYGMFDSLV</sequence>
<dbReference type="InterPro" id="IPR017853">
    <property type="entry name" value="GH"/>
</dbReference>
<dbReference type="InterPro" id="IPR013783">
    <property type="entry name" value="Ig-like_fold"/>
</dbReference>
<feature type="domain" description="Beta-mannosidase-like galactose-binding" evidence="6">
    <location>
        <begin position="76"/>
        <end position="157"/>
    </location>
</feature>
<evidence type="ECO:0000259" key="6">
    <source>
        <dbReference type="Pfam" id="PF22666"/>
    </source>
</evidence>
<dbReference type="AlphaFoldDB" id="A0A6N3FXA6"/>
<reference evidence="7" key="1">
    <citation type="submission" date="2019-11" db="EMBL/GenBank/DDBJ databases">
        <authorList>
            <person name="Feng L."/>
        </authorList>
    </citation>
    <scope>NUCLEOTIDE SEQUENCE</scope>
    <source>
        <strain evidence="7">CsymbiosumLFYP84</strain>
    </source>
</reference>
<dbReference type="InterPro" id="IPR006102">
    <property type="entry name" value="Ig-like_GH2"/>
</dbReference>
<dbReference type="InterPro" id="IPR006103">
    <property type="entry name" value="Glyco_hydro_2_cat"/>
</dbReference>
<evidence type="ECO:0000256" key="3">
    <source>
        <dbReference type="ARBA" id="ARBA00023295"/>
    </source>
</evidence>
<evidence type="ECO:0000256" key="1">
    <source>
        <dbReference type="ARBA" id="ARBA00007401"/>
    </source>
</evidence>
<dbReference type="Pfam" id="PF00703">
    <property type="entry name" value="Glyco_hydro_2"/>
    <property type="match status" value="1"/>
</dbReference>
<keyword evidence="3 7" id="KW-0326">Glycosidase</keyword>
<keyword evidence="2 7" id="KW-0378">Hydrolase</keyword>
<feature type="domain" description="Glycoside hydrolase family 2 immunoglobulin-like beta-sandwich" evidence="4">
    <location>
        <begin position="189"/>
        <end position="302"/>
    </location>
</feature>
<dbReference type="InterPro" id="IPR054593">
    <property type="entry name" value="Beta-mannosidase-like_N2"/>
</dbReference>
<dbReference type="InterPro" id="IPR036156">
    <property type="entry name" value="Beta-gal/glucu_dom_sf"/>
</dbReference>
<dbReference type="Gene3D" id="3.20.20.80">
    <property type="entry name" value="Glycosidases"/>
    <property type="match status" value="1"/>
</dbReference>
<comment type="similarity">
    <text evidence="1">Belongs to the glycosyl hydrolase 2 family.</text>
</comment>
<evidence type="ECO:0000259" key="4">
    <source>
        <dbReference type="Pfam" id="PF00703"/>
    </source>
</evidence>
<dbReference type="EMBL" id="CACRUA010000029">
    <property type="protein sequence ID" value="VYU56630.1"/>
    <property type="molecule type" value="Genomic_DNA"/>
</dbReference>
<dbReference type="PANTHER" id="PTHR42732">
    <property type="entry name" value="BETA-GALACTOSIDASE"/>
    <property type="match status" value="1"/>
</dbReference>
<dbReference type="GO" id="GO:0004565">
    <property type="term" value="F:beta-galactosidase activity"/>
    <property type="evidence" value="ECO:0007669"/>
    <property type="project" value="UniProtKB-EC"/>
</dbReference>
<dbReference type="RefSeq" id="WP_021641837.1">
    <property type="nucleotide sequence ID" value="NZ_CACRUA010000029.1"/>
</dbReference>
<dbReference type="PANTHER" id="PTHR42732:SF2">
    <property type="entry name" value="BETA-MANNOSIDASE"/>
    <property type="match status" value="1"/>
</dbReference>
<evidence type="ECO:0000313" key="7">
    <source>
        <dbReference type="EMBL" id="VYU56630.1"/>
    </source>
</evidence>
<dbReference type="SUPFAM" id="SSF49303">
    <property type="entry name" value="beta-Galactosidase/glucuronidase domain"/>
    <property type="match status" value="1"/>
</dbReference>
<dbReference type="SUPFAM" id="SSF49785">
    <property type="entry name" value="Galactose-binding domain-like"/>
    <property type="match status" value="1"/>
</dbReference>
<organism evidence="7">
    <name type="scientific">Clostridium symbiosum</name>
    <name type="common">Bacteroides symbiosus</name>
    <dbReference type="NCBI Taxonomy" id="1512"/>
    <lineage>
        <taxon>Bacteria</taxon>
        <taxon>Bacillati</taxon>
        <taxon>Bacillota</taxon>
        <taxon>Clostridia</taxon>
        <taxon>Lachnospirales</taxon>
        <taxon>Lachnospiraceae</taxon>
        <taxon>Otoolea</taxon>
    </lineage>
</organism>
<dbReference type="InterPro" id="IPR008979">
    <property type="entry name" value="Galactose-bd-like_sf"/>
</dbReference>